<dbReference type="InterPro" id="IPR007138">
    <property type="entry name" value="ABM_dom"/>
</dbReference>
<dbReference type="EMBL" id="BONV01000001">
    <property type="protein sequence ID" value="GIG77414.1"/>
    <property type="molecule type" value="Genomic_DNA"/>
</dbReference>
<proteinExistence type="predicted"/>
<evidence type="ECO:0000313" key="2">
    <source>
        <dbReference type="EMBL" id="GIG77414.1"/>
    </source>
</evidence>
<dbReference type="Pfam" id="PF03992">
    <property type="entry name" value="ABM"/>
    <property type="match status" value="1"/>
</dbReference>
<dbReference type="Gene3D" id="3.30.70.100">
    <property type="match status" value="1"/>
</dbReference>
<sequence>MFALIRYSVPDAQTEEFAARAREILDVLAAQPGYVRGQVGRSVDEPALWALVTEWEGAGFYRRALSAARMAMYPLMILMINEPSAFEIVDGRPGDSERSREGTVGNA</sequence>
<dbReference type="InterPro" id="IPR011008">
    <property type="entry name" value="Dimeric_a/b-barrel"/>
</dbReference>
<dbReference type="RefSeq" id="WP_203880879.1">
    <property type="nucleotide sequence ID" value="NZ_BAABHH010000001.1"/>
</dbReference>
<evidence type="ECO:0000259" key="1">
    <source>
        <dbReference type="Pfam" id="PF03992"/>
    </source>
</evidence>
<name>A0A8J3LTH1_9ACTN</name>
<organism evidence="2 3">
    <name type="scientific">Planotetraspora kaengkrachanensis</name>
    <dbReference type="NCBI Taxonomy" id="575193"/>
    <lineage>
        <taxon>Bacteria</taxon>
        <taxon>Bacillati</taxon>
        <taxon>Actinomycetota</taxon>
        <taxon>Actinomycetes</taxon>
        <taxon>Streptosporangiales</taxon>
        <taxon>Streptosporangiaceae</taxon>
        <taxon>Planotetraspora</taxon>
    </lineage>
</organism>
<comment type="caution">
    <text evidence="2">The sequence shown here is derived from an EMBL/GenBank/DDBJ whole genome shotgun (WGS) entry which is preliminary data.</text>
</comment>
<keyword evidence="3" id="KW-1185">Reference proteome</keyword>
<accession>A0A8J3LTH1</accession>
<dbReference type="SUPFAM" id="SSF54909">
    <property type="entry name" value="Dimeric alpha+beta barrel"/>
    <property type="match status" value="1"/>
</dbReference>
<evidence type="ECO:0000313" key="3">
    <source>
        <dbReference type="Proteomes" id="UP000630097"/>
    </source>
</evidence>
<dbReference type="Proteomes" id="UP000630097">
    <property type="component" value="Unassembled WGS sequence"/>
</dbReference>
<dbReference type="AlphaFoldDB" id="A0A8J3LTH1"/>
<gene>
    <name evidence="2" type="ORF">Pka01_05410</name>
</gene>
<feature type="domain" description="ABM" evidence="1">
    <location>
        <begin position="3"/>
        <end position="56"/>
    </location>
</feature>
<protein>
    <recommendedName>
        <fullName evidence="1">ABM domain-containing protein</fullName>
    </recommendedName>
</protein>
<reference evidence="2 3" key="1">
    <citation type="submission" date="2021-01" db="EMBL/GenBank/DDBJ databases">
        <title>Whole genome shotgun sequence of Planotetraspora kaengkrachanensis NBRC 104272.</title>
        <authorList>
            <person name="Komaki H."/>
            <person name="Tamura T."/>
        </authorList>
    </citation>
    <scope>NUCLEOTIDE SEQUENCE [LARGE SCALE GENOMIC DNA]</scope>
    <source>
        <strain evidence="2 3">NBRC 104272</strain>
    </source>
</reference>